<sequence>MSLVIPPGYGQANFIFTSNEGTEPFVTTLGLNLGDAEGDFVAAANQAFAVWALDLLPLMDSDLVLDRVQLFIGADGPSGSVDSTLPPDNGNRTSEGLPWSLSTIARKNTTDLGRAGRGRMFIPGMVSPGEIGQGGNINNTRRTAIQTGLQAFYDDLVAGDAGGPALPPVLFHNPGTATSPTAITGFTVAPLVGWIRKRIR</sequence>
<name>A0A0H5Q1C5_9ZZZZ</name>
<dbReference type="AlphaFoldDB" id="A0A0H5Q1C5"/>
<organism evidence="1">
    <name type="scientific">uncultured prokaryote</name>
    <dbReference type="NCBI Taxonomy" id="198431"/>
    <lineage>
        <taxon>unclassified sequences</taxon>
        <taxon>environmental samples</taxon>
    </lineage>
</organism>
<dbReference type="EMBL" id="LN853186">
    <property type="protein sequence ID" value="CRY95224.1"/>
    <property type="molecule type" value="Genomic_DNA"/>
</dbReference>
<proteinExistence type="predicted"/>
<reference evidence="1" key="2">
    <citation type="submission" date="2015-07" db="EMBL/GenBank/DDBJ databases">
        <title>Plasmids, circular viruses and viroids from rat gut.</title>
        <authorList>
            <person name="Jorgensen T.J."/>
            <person name="Hansen M.A."/>
            <person name="Xu Z."/>
            <person name="Tabak M.A."/>
            <person name="Sorensen S.J."/>
            <person name="Hansen L.H."/>
        </authorList>
    </citation>
    <scope>NUCLEOTIDE SEQUENCE</scope>
    <source>
        <strain evidence="1">RGRH0553</strain>
    </source>
</reference>
<protein>
    <submittedName>
        <fullName evidence="1">Uncharacterized protein</fullName>
    </submittedName>
</protein>
<reference evidence="1" key="1">
    <citation type="submission" date="2015-06" db="EMBL/GenBank/DDBJ databases">
        <authorList>
            <person name="Joergensen T."/>
        </authorList>
    </citation>
    <scope>NUCLEOTIDE SEQUENCE</scope>
    <source>
        <strain evidence="1">RGRH0553</strain>
    </source>
</reference>
<evidence type="ECO:0000313" key="1">
    <source>
        <dbReference type="EMBL" id="CRY95224.1"/>
    </source>
</evidence>
<accession>A0A0H5Q1C5</accession>